<dbReference type="Proteomes" id="UP001152599">
    <property type="component" value="Unassembled WGS sequence"/>
</dbReference>
<organism evidence="2 3">
    <name type="scientific">Profundicola chukchiensis</name>
    <dbReference type="NCBI Taxonomy" id="2961959"/>
    <lineage>
        <taxon>Bacteria</taxon>
        <taxon>Pseudomonadati</taxon>
        <taxon>Bacteroidota</taxon>
        <taxon>Flavobacteriia</taxon>
        <taxon>Flavobacteriales</taxon>
        <taxon>Weeksellaceae</taxon>
        <taxon>Profundicola</taxon>
    </lineage>
</organism>
<evidence type="ECO:0000256" key="1">
    <source>
        <dbReference type="SAM" id="SignalP"/>
    </source>
</evidence>
<dbReference type="NCBIfam" id="TIGR03523">
    <property type="entry name" value="GldN"/>
    <property type="match status" value="1"/>
</dbReference>
<feature type="signal peptide" evidence="1">
    <location>
        <begin position="1"/>
        <end position="20"/>
    </location>
</feature>
<dbReference type="AlphaFoldDB" id="A0A9X4N040"/>
<dbReference type="EMBL" id="JANCMU010000008">
    <property type="protein sequence ID" value="MDG4946957.1"/>
    <property type="molecule type" value="Genomic_DNA"/>
</dbReference>
<dbReference type="Pfam" id="PF19841">
    <property type="entry name" value="GldN"/>
    <property type="match status" value="1"/>
</dbReference>
<sequence>MNSKFLSIILVLLGFSATYAQSILNAKSPEELRQMREQNLTVTAKGDTIEKDVTPMDYGFINEDDVLYSKVVWEVIDLNERINQPYYNSSDGTVYQTLSLFDALKQGIESGEITEVFDDEYFQYKIDNDAAMSALSRSDTTDWYWEQKEQGLDMSQVADPGLDNYVIESDKIKMVKVKGMWYIDKRLSEMRYRILGLAMMGPDAQSIGRGFEGADDYVDLFWVFYPDARKVLHKYTIFNPQNSASKVTFDDMLNARRFNAIIYKSSDALGNRSIEDYLPKDAQAQLEESHRIRGTILERENDMWNY</sequence>
<reference evidence="2" key="1">
    <citation type="submission" date="2022-07" db="EMBL/GenBank/DDBJ databases">
        <title>Description and genome-wide analysis of Profundicola chukchiensis gen. nov., sp. nov., marine bacteria isolated from bottom sediments of the Chukchi Sea.</title>
        <authorList>
            <person name="Romanenko L."/>
            <person name="Otstavnykh N."/>
            <person name="Kurilenko V."/>
            <person name="Eremeev V."/>
            <person name="Velansky P."/>
            <person name="Mikhailov V."/>
            <person name="Isaeva M."/>
        </authorList>
    </citation>
    <scope>NUCLEOTIDE SEQUENCE</scope>
    <source>
        <strain evidence="2">KMM 9713</strain>
    </source>
</reference>
<name>A0A9X4N040_9FLAO</name>
<dbReference type="RefSeq" id="WP_304417831.1">
    <property type="nucleotide sequence ID" value="NZ_JANAIE010000009.1"/>
</dbReference>
<evidence type="ECO:0000313" key="2">
    <source>
        <dbReference type="EMBL" id="MDG4946957.1"/>
    </source>
</evidence>
<feature type="chain" id="PRO_5040924322" evidence="1">
    <location>
        <begin position="21"/>
        <end position="306"/>
    </location>
</feature>
<comment type="caution">
    <text evidence="2">The sequence shown here is derived from an EMBL/GenBank/DDBJ whole genome shotgun (WGS) entry which is preliminary data.</text>
</comment>
<evidence type="ECO:0000313" key="3">
    <source>
        <dbReference type="Proteomes" id="UP001152599"/>
    </source>
</evidence>
<keyword evidence="3" id="KW-1185">Reference proteome</keyword>
<keyword evidence="1" id="KW-0732">Signal</keyword>
<dbReference type="InterPro" id="IPR019847">
    <property type="entry name" value="Gliding_motility_assoc_GldN"/>
</dbReference>
<protein>
    <submittedName>
        <fullName evidence="2">Gliding motility protein GldN</fullName>
    </submittedName>
</protein>
<accession>A0A9X4N040</accession>
<proteinExistence type="predicted"/>
<gene>
    <name evidence="2" type="primary">gldN</name>
    <name evidence="2" type="ORF">NMK71_11090</name>
</gene>